<dbReference type="GO" id="GO:0016747">
    <property type="term" value="F:acyltransferase activity, transferring groups other than amino-acyl groups"/>
    <property type="evidence" value="ECO:0007669"/>
    <property type="project" value="InterPro"/>
</dbReference>
<keyword evidence="1" id="KW-1133">Transmembrane helix</keyword>
<feature type="transmembrane region" description="Helical" evidence="1">
    <location>
        <begin position="73"/>
        <end position="91"/>
    </location>
</feature>
<gene>
    <name evidence="3" type="ORF">BTO08_00485</name>
</gene>
<keyword evidence="1" id="KW-0812">Transmembrane</keyword>
<feature type="transmembrane region" description="Helical" evidence="1">
    <location>
        <begin position="296"/>
        <end position="314"/>
    </location>
</feature>
<name>A0A2S7VV62_PHOAN</name>
<feature type="transmembrane region" description="Helical" evidence="1">
    <location>
        <begin position="135"/>
        <end position="154"/>
    </location>
</feature>
<sequence>MVKNNFDILRIFLAVLVFYFHIGIETQNEYLMYVPGGLAVHCFFVISGYLIVKSYLKRKPLSTYVKSRFLRIYPLYFIVITTAFIFGYFHYSGSFLDYLNNGASKYLVSNYLFANFLHPTLPGLFENNFQPFVNAALWTIKIEVMFYVCVPIIYGVMNKKVNDKKLTVLLGLVSICCFYTGQYLIEYHGLPASINRQLPSMLVFFMLGAYWNFAEPKLLKAWHLLILIPIVLFLQSWFVLYAFAVSFTVYVIVFRLKPIAVSKRIGDISYGIYIWHFPILQTLIMYGFFKNIYQGAAIATVLVFSFAMISWHFIESKLVVRH</sequence>
<keyword evidence="3" id="KW-0808">Transferase</keyword>
<dbReference type="Pfam" id="PF01757">
    <property type="entry name" value="Acyl_transf_3"/>
    <property type="match status" value="1"/>
</dbReference>
<feature type="domain" description="Acyltransferase 3" evidence="2">
    <location>
        <begin position="5"/>
        <end position="307"/>
    </location>
</feature>
<dbReference type="PANTHER" id="PTHR23028">
    <property type="entry name" value="ACETYLTRANSFERASE"/>
    <property type="match status" value="1"/>
</dbReference>
<dbReference type="GO" id="GO:0009103">
    <property type="term" value="P:lipopolysaccharide biosynthetic process"/>
    <property type="evidence" value="ECO:0007669"/>
    <property type="project" value="TreeGrafter"/>
</dbReference>
<keyword evidence="3" id="KW-0012">Acyltransferase</keyword>
<evidence type="ECO:0000259" key="2">
    <source>
        <dbReference type="Pfam" id="PF01757"/>
    </source>
</evidence>
<dbReference type="OrthoDB" id="9767863at2"/>
<evidence type="ECO:0000313" key="3">
    <source>
        <dbReference type="EMBL" id="PQJ66010.1"/>
    </source>
</evidence>
<dbReference type="InterPro" id="IPR050879">
    <property type="entry name" value="Acyltransferase_3"/>
</dbReference>
<keyword evidence="1" id="KW-0472">Membrane</keyword>
<dbReference type="PANTHER" id="PTHR23028:SF53">
    <property type="entry name" value="ACYL_TRANSF_3 DOMAIN-CONTAINING PROTEIN"/>
    <property type="match status" value="1"/>
</dbReference>
<feature type="transmembrane region" description="Helical" evidence="1">
    <location>
        <begin position="30"/>
        <end position="52"/>
    </location>
</feature>
<comment type="caution">
    <text evidence="3">The sequence shown here is derived from an EMBL/GenBank/DDBJ whole genome shotgun (WGS) entry which is preliminary data.</text>
</comment>
<dbReference type="AlphaFoldDB" id="A0A2S7VV62"/>
<organism evidence="3 4">
    <name type="scientific">Photobacterium angustum</name>
    <dbReference type="NCBI Taxonomy" id="661"/>
    <lineage>
        <taxon>Bacteria</taxon>
        <taxon>Pseudomonadati</taxon>
        <taxon>Pseudomonadota</taxon>
        <taxon>Gammaproteobacteria</taxon>
        <taxon>Vibrionales</taxon>
        <taxon>Vibrionaceae</taxon>
        <taxon>Photobacterium</taxon>
    </lineage>
</organism>
<evidence type="ECO:0000256" key="1">
    <source>
        <dbReference type="SAM" id="Phobius"/>
    </source>
</evidence>
<feature type="transmembrane region" description="Helical" evidence="1">
    <location>
        <begin position="7"/>
        <end position="24"/>
    </location>
</feature>
<accession>A0A2S7VV62</accession>
<feature type="transmembrane region" description="Helical" evidence="1">
    <location>
        <begin position="225"/>
        <end position="252"/>
    </location>
</feature>
<dbReference type="EMBL" id="MSCJ01000001">
    <property type="protein sequence ID" value="PQJ66010.1"/>
    <property type="molecule type" value="Genomic_DNA"/>
</dbReference>
<feature type="transmembrane region" description="Helical" evidence="1">
    <location>
        <begin position="166"/>
        <end position="185"/>
    </location>
</feature>
<protein>
    <submittedName>
        <fullName evidence="3">Acyltransferase</fullName>
    </submittedName>
</protein>
<reference evidence="3 4" key="1">
    <citation type="submission" date="2016-12" db="EMBL/GenBank/DDBJ databases">
        <title>Diversity of luminous bacteria.</title>
        <authorList>
            <person name="Yoshizawa S."/>
            <person name="Kogure K."/>
        </authorList>
    </citation>
    <scope>NUCLEOTIDE SEQUENCE [LARGE SCALE GENOMIC DNA]</scope>
    <source>
        <strain evidence="3 4">LC1-200</strain>
    </source>
</reference>
<dbReference type="Proteomes" id="UP000238730">
    <property type="component" value="Unassembled WGS sequence"/>
</dbReference>
<dbReference type="InterPro" id="IPR002656">
    <property type="entry name" value="Acyl_transf_3_dom"/>
</dbReference>
<feature type="transmembrane region" description="Helical" evidence="1">
    <location>
        <begin position="272"/>
        <end position="289"/>
    </location>
</feature>
<proteinExistence type="predicted"/>
<evidence type="ECO:0000313" key="4">
    <source>
        <dbReference type="Proteomes" id="UP000238730"/>
    </source>
</evidence>
<dbReference type="GO" id="GO:0016020">
    <property type="term" value="C:membrane"/>
    <property type="evidence" value="ECO:0007669"/>
    <property type="project" value="TreeGrafter"/>
</dbReference>